<dbReference type="OMA" id="NKMFIAN"/>
<feature type="compositionally biased region" description="Basic and acidic residues" evidence="1">
    <location>
        <begin position="448"/>
        <end position="458"/>
    </location>
</feature>
<dbReference type="GeneID" id="39748078"/>
<dbReference type="InterPro" id="IPR001932">
    <property type="entry name" value="PPM-type_phosphatase-like_dom"/>
</dbReference>
<dbReference type="AlphaFoldDB" id="A0A1Y1JFS9"/>
<comment type="caution">
    <text evidence="3">The sequence shown here is derived from an EMBL/GenBank/DDBJ whole genome shotgun (WGS) entry which is preliminary data.</text>
</comment>
<dbReference type="Gene3D" id="3.60.40.10">
    <property type="entry name" value="PPM-type phosphatase domain"/>
    <property type="match status" value="2"/>
</dbReference>
<dbReference type="GO" id="GO:0004722">
    <property type="term" value="F:protein serine/threonine phosphatase activity"/>
    <property type="evidence" value="ECO:0007669"/>
    <property type="project" value="InterPro"/>
</dbReference>
<reference evidence="4" key="1">
    <citation type="submission" date="2017-04" db="EMBL/GenBank/DDBJ databases">
        <title>Plasmodium gonderi genome.</title>
        <authorList>
            <person name="Arisue N."/>
            <person name="Honma H."/>
            <person name="Kawai S."/>
            <person name="Tougan T."/>
            <person name="Tanabe K."/>
            <person name="Horii T."/>
        </authorList>
    </citation>
    <scope>NUCLEOTIDE SEQUENCE [LARGE SCALE GENOMIC DNA]</scope>
    <source>
        <strain evidence="4">ATCC 30045</strain>
    </source>
</reference>
<protein>
    <submittedName>
        <fullName evidence="3">Protein phosphatase 2C</fullName>
    </submittedName>
</protein>
<sequence length="744" mass="85137">MNPEEESGEGEPQEASEVGKENSEVRVPQMISEEATHINAEETTQKDEERSAPKSIEKESNLDTRKENIYKNVKDYNNINDIISYIIKVGVWEMYTYEWLMNRKTFLYYNTYVENYFFYDKNNNLTPFNEKYFFLYVMTFDDTEFVASFFFKKSEKKKKKKIKLSSYTKTMQGRRKKQEDRYTVINDMTKYIDAYDYKTLFFYKRNPFYCFSIIDGHRGIKACEYCMTHIVKNIIYYFYNQDNVKEDEFKLNSSSVTKDNKVDITDNQNHAEKYATHKRDVHITNPSSTASNTASTTSSNTASTTSSNTASTTSSNTAPITSSNTAPITSSNTAATTASVTTSKCGVDKNNERSENNTCDDHKTTDLTSPHASTEGDKSETSEMSCEQGNEMEEGKGKDKRIIVKEQVPQKKKRKLDNSDLAESEDDDEIKHNEKCAPVNLSANSGDNGKEENDKNNRDVQNVDNGNTTEGNTIQNEQKKLVFLEDLTDQEIINCIKLAFLRTDEQFLKVSKFPNHGCTVVSLIIIKNKMFIANLGDCRAIGIVNVNNTLRPEVLSHDHKPNDPKEKERIKKMGGDVICMQNVFRVKANAKKTNLDQSSLLDRIPLKEEVYLAVSRAIGDKDFKENNVVSAMPDVICRELYNADNCDENSEKKNIEDNESYNKDELKKDYFKEDEPFFFSADEMNYLFVVLACDGVWDTLTNKDVAQIVQSYQHDPDKACSEIIKTAFAYGSQDNITAIVLKFY</sequence>
<feature type="domain" description="PPM-type phosphatase" evidence="2">
    <location>
        <begin position="165"/>
        <end position="743"/>
    </location>
</feature>
<dbReference type="PROSITE" id="PS51746">
    <property type="entry name" value="PPM_2"/>
    <property type="match status" value="1"/>
</dbReference>
<dbReference type="OrthoDB" id="10264738at2759"/>
<evidence type="ECO:0000259" key="2">
    <source>
        <dbReference type="PROSITE" id="PS51746"/>
    </source>
</evidence>
<dbReference type="RefSeq" id="XP_028543945.1">
    <property type="nucleotide sequence ID" value="XM_028688144.1"/>
</dbReference>
<evidence type="ECO:0000313" key="4">
    <source>
        <dbReference type="Proteomes" id="UP000195521"/>
    </source>
</evidence>
<name>A0A1Y1JFS9_PLAGO</name>
<gene>
    <name evidence="3" type="ORF">PGO_101130</name>
</gene>
<dbReference type="CDD" id="cd00143">
    <property type="entry name" value="PP2Cc"/>
    <property type="match status" value="1"/>
</dbReference>
<dbReference type="InterPro" id="IPR015655">
    <property type="entry name" value="PP2C"/>
</dbReference>
<feature type="compositionally biased region" description="Low complexity" evidence="1">
    <location>
        <begin position="283"/>
        <end position="343"/>
    </location>
</feature>
<feature type="region of interest" description="Disordered" evidence="1">
    <location>
        <begin position="1"/>
        <end position="59"/>
    </location>
</feature>
<evidence type="ECO:0000313" key="3">
    <source>
        <dbReference type="EMBL" id="GAW81356.1"/>
    </source>
</evidence>
<feature type="compositionally biased region" description="Basic and acidic residues" evidence="1">
    <location>
        <begin position="393"/>
        <end position="404"/>
    </location>
</feature>
<feature type="compositionally biased region" description="Basic and acidic residues" evidence="1">
    <location>
        <begin position="34"/>
        <end position="59"/>
    </location>
</feature>
<evidence type="ECO:0000256" key="1">
    <source>
        <dbReference type="SAM" id="MobiDB-lite"/>
    </source>
</evidence>
<dbReference type="PANTHER" id="PTHR47992">
    <property type="entry name" value="PROTEIN PHOSPHATASE"/>
    <property type="match status" value="1"/>
</dbReference>
<keyword evidence="4" id="KW-1185">Reference proteome</keyword>
<feature type="compositionally biased region" description="Polar residues" evidence="1">
    <location>
        <begin position="459"/>
        <end position="472"/>
    </location>
</feature>
<organism evidence="3 4">
    <name type="scientific">Plasmodium gonderi</name>
    <dbReference type="NCBI Taxonomy" id="77519"/>
    <lineage>
        <taxon>Eukaryota</taxon>
        <taxon>Sar</taxon>
        <taxon>Alveolata</taxon>
        <taxon>Apicomplexa</taxon>
        <taxon>Aconoidasida</taxon>
        <taxon>Haemosporida</taxon>
        <taxon>Plasmodiidae</taxon>
        <taxon>Plasmodium</taxon>
        <taxon>Plasmodium (Plasmodium)</taxon>
    </lineage>
</organism>
<proteinExistence type="predicted"/>
<dbReference type="EMBL" id="BDQF01000011">
    <property type="protein sequence ID" value="GAW81356.1"/>
    <property type="molecule type" value="Genomic_DNA"/>
</dbReference>
<feature type="region of interest" description="Disordered" evidence="1">
    <location>
        <begin position="276"/>
        <end position="472"/>
    </location>
</feature>
<dbReference type="Pfam" id="PF00481">
    <property type="entry name" value="PP2C"/>
    <property type="match status" value="2"/>
</dbReference>
<feature type="compositionally biased region" description="Basic and acidic residues" evidence="1">
    <location>
        <begin position="346"/>
        <end position="365"/>
    </location>
</feature>
<dbReference type="SUPFAM" id="SSF81606">
    <property type="entry name" value="PP2C-like"/>
    <property type="match status" value="2"/>
</dbReference>
<dbReference type="Proteomes" id="UP000195521">
    <property type="component" value="Unassembled WGS sequence"/>
</dbReference>
<accession>A0A1Y1JFS9</accession>
<feature type="compositionally biased region" description="Acidic residues" evidence="1">
    <location>
        <begin position="1"/>
        <end position="14"/>
    </location>
</feature>
<dbReference type="SMART" id="SM00332">
    <property type="entry name" value="PP2Cc"/>
    <property type="match status" value="1"/>
</dbReference>
<dbReference type="InterPro" id="IPR036457">
    <property type="entry name" value="PPM-type-like_dom_sf"/>
</dbReference>